<feature type="region of interest" description="Disordered" evidence="1">
    <location>
        <begin position="183"/>
        <end position="324"/>
    </location>
</feature>
<feature type="compositionally biased region" description="Polar residues" evidence="1">
    <location>
        <begin position="380"/>
        <end position="395"/>
    </location>
</feature>
<accession>A0A7S2XDG9</accession>
<feature type="compositionally biased region" description="Low complexity" evidence="1">
    <location>
        <begin position="456"/>
        <end position="476"/>
    </location>
</feature>
<feature type="region of interest" description="Disordered" evidence="1">
    <location>
        <begin position="1"/>
        <end position="164"/>
    </location>
</feature>
<feature type="compositionally biased region" description="Basic and acidic residues" evidence="1">
    <location>
        <begin position="66"/>
        <end position="84"/>
    </location>
</feature>
<evidence type="ECO:0000313" key="2">
    <source>
        <dbReference type="EMBL" id="CAD9771020.1"/>
    </source>
</evidence>
<proteinExistence type="predicted"/>
<reference evidence="2" key="1">
    <citation type="submission" date="2021-01" db="EMBL/GenBank/DDBJ databases">
        <authorList>
            <person name="Corre E."/>
            <person name="Pelletier E."/>
            <person name="Niang G."/>
            <person name="Scheremetjew M."/>
            <person name="Finn R."/>
            <person name="Kale V."/>
            <person name="Holt S."/>
            <person name="Cochrane G."/>
            <person name="Meng A."/>
            <person name="Brown T."/>
            <person name="Cohen L."/>
        </authorList>
    </citation>
    <scope>NUCLEOTIDE SEQUENCE</scope>
    <source>
        <strain evidence="2">CCMP622</strain>
    </source>
</reference>
<feature type="compositionally biased region" description="Polar residues" evidence="1">
    <location>
        <begin position="477"/>
        <end position="489"/>
    </location>
</feature>
<sequence>MDFMRSKENRSRQRRQWRDDRGRKWSEGEASGKRGDKYRSKERGGGGGERGGWREMRSNSRRRNGRDKSGRNEERGSKSNKESDMPEWAMDEGDDDFEFGKSSLEADRARFKEKHGIESSKQAPAKDKEKSGDSQIHSKSEEKKIEKRETSGKPRKNDEADIDKMFAGFNSKMNLNDLALPGLQYRRKSEPQTRSRFGFELKDPEADPGHRQPQKRSMFGHSERAQTDQPQPSQPPRRSRFGFALNGGDGSKTKGAAPTGHNDGASKLSLQELFGKQPKGASQGRENKDSRHAGVDHKAPPTLPSLPHLPDLPDMFPGENAPKSARLSAKQLFLMQNQAAKRENERMMRNGKVENVHAVEYNQRPHHPPNFYQPHHHTESPNVNRNPHNYGQAYNQGYGRRMAAPSHPHPSHGPPGMPPGLPHYTPPATQPPREMQHQQYLEQRQYHQGHHHQQPRQHQQQRQAQQRRAQHQQQQHWNRGNVTYSTTQGPPGGYPMQPEYSGGHGAQQQRKDDQQSSGFQKLFGHMI</sequence>
<protein>
    <submittedName>
        <fullName evidence="2">Uncharacterized protein</fullName>
    </submittedName>
</protein>
<feature type="compositionally biased region" description="Basic and acidic residues" evidence="1">
    <location>
        <begin position="104"/>
        <end position="164"/>
    </location>
</feature>
<feature type="compositionally biased region" description="Basic and acidic residues" evidence="1">
    <location>
        <begin position="187"/>
        <end position="210"/>
    </location>
</feature>
<feature type="compositionally biased region" description="Pro residues" evidence="1">
    <location>
        <begin position="407"/>
        <end position="430"/>
    </location>
</feature>
<dbReference type="AlphaFoldDB" id="A0A7S2XDG9"/>
<organism evidence="2">
    <name type="scientific">Lotharella oceanica</name>
    <dbReference type="NCBI Taxonomy" id="641309"/>
    <lineage>
        <taxon>Eukaryota</taxon>
        <taxon>Sar</taxon>
        <taxon>Rhizaria</taxon>
        <taxon>Cercozoa</taxon>
        <taxon>Chlorarachniophyceae</taxon>
        <taxon>Lotharella</taxon>
    </lineage>
</organism>
<gene>
    <name evidence="2" type="ORF">LSP00402_LOCUS15009</name>
</gene>
<feature type="region of interest" description="Disordered" evidence="1">
    <location>
        <begin position="363"/>
        <end position="527"/>
    </location>
</feature>
<feature type="compositionally biased region" description="Basic and acidic residues" evidence="1">
    <location>
        <begin position="1"/>
        <end position="44"/>
    </location>
</feature>
<dbReference type="EMBL" id="HBHP01024136">
    <property type="protein sequence ID" value="CAD9771020.1"/>
    <property type="molecule type" value="Transcribed_RNA"/>
</dbReference>
<evidence type="ECO:0000256" key="1">
    <source>
        <dbReference type="SAM" id="MobiDB-lite"/>
    </source>
</evidence>
<name>A0A7S2XDG9_9EUKA</name>
<feature type="compositionally biased region" description="Basic and acidic residues" evidence="1">
    <location>
        <begin position="285"/>
        <end position="299"/>
    </location>
</feature>